<evidence type="ECO:0000313" key="3">
    <source>
        <dbReference type="Proteomes" id="UP001344906"/>
    </source>
</evidence>
<keyword evidence="3" id="KW-1185">Reference proteome</keyword>
<dbReference type="RefSeq" id="WP_338254551.1">
    <property type="nucleotide sequence ID" value="NZ_BSRI01000002.1"/>
</dbReference>
<protein>
    <recommendedName>
        <fullName evidence="4">DUF4388 domain-containing protein</fullName>
    </recommendedName>
</protein>
<comment type="caution">
    <text evidence="2">The sequence shown here is derived from an EMBL/GenBank/DDBJ whole genome shotgun (WGS) entry which is preliminary data.</text>
</comment>
<accession>A0ABQ6FXR0</accession>
<organism evidence="2 3">
    <name type="scientific">Dictyobacter halimunensis</name>
    <dbReference type="NCBI Taxonomy" id="3026934"/>
    <lineage>
        <taxon>Bacteria</taxon>
        <taxon>Bacillati</taxon>
        <taxon>Chloroflexota</taxon>
        <taxon>Ktedonobacteria</taxon>
        <taxon>Ktedonobacterales</taxon>
        <taxon>Dictyobacteraceae</taxon>
        <taxon>Dictyobacter</taxon>
    </lineage>
</organism>
<gene>
    <name evidence="2" type="ORF">KDH_52020</name>
</gene>
<feature type="compositionally biased region" description="Polar residues" evidence="1">
    <location>
        <begin position="149"/>
        <end position="179"/>
    </location>
</feature>
<reference evidence="2 3" key="1">
    <citation type="submission" date="2023-02" db="EMBL/GenBank/DDBJ databases">
        <title>Dictyobacter halimunensis sp. nov., a new member of the class Ktedonobacteria from forest soil in a geothermal area.</title>
        <authorList>
            <person name="Rachmania M.K."/>
            <person name="Ningsih F."/>
            <person name="Sakai Y."/>
            <person name="Yabe S."/>
            <person name="Yokota A."/>
            <person name="Sjamsuridzal W."/>
        </authorList>
    </citation>
    <scope>NUCLEOTIDE SEQUENCE [LARGE SCALE GENOMIC DNA]</scope>
    <source>
        <strain evidence="2 3">S3.2.2.5</strain>
    </source>
</reference>
<name>A0ABQ6FXR0_9CHLR</name>
<sequence>MSDQFGTITDRLADVIRVITFSRQTGTLFAEHNGPQGPEKAVVRFLRGKMIETQATPPYQGKDIQAWLEGWGSCRFRFDHSLEQPKEQESSPSPTSKPASRHAPHIEKSAAPIPSTVTPPPGIPIRNTDPMRRINHPITNPGFPLWEDVSQQQTDPYQTPVSSTSMQRVPQRRSSNNEQNLRKLEQHRLSRVHRQVFLLVDNRRTPQELGRLTSRRLDEIYVLLSDLERAGLITL</sequence>
<feature type="region of interest" description="Disordered" evidence="1">
    <location>
        <begin position="83"/>
        <end position="187"/>
    </location>
</feature>
<dbReference type="EMBL" id="BSRI01000002">
    <property type="protein sequence ID" value="GLV58369.1"/>
    <property type="molecule type" value="Genomic_DNA"/>
</dbReference>
<evidence type="ECO:0008006" key="4">
    <source>
        <dbReference type="Google" id="ProtNLM"/>
    </source>
</evidence>
<proteinExistence type="predicted"/>
<evidence type="ECO:0000313" key="2">
    <source>
        <dbReference type="EMBL" id="GLV58369.1"/>
    </source>
</evidence>
<evidence type="ECO:0000256" key="1">
    <source>
        <dbReference type="SAM" id="MobiDB-lite"/>
    </source>
</evidence>
<dbReference type="Proteomes" id="UP001344906">
    <property type="component" value="Unassembled WGS sequence"/>
</dbReference>